<evidence type="ECO:0000313" key="2">
    <source>
        <dbReference type="Proteomes" id="UP000177625"/>
    </source>
</evidence>
<name>A0A1E1MAJ0_RHYSE</name>
<dbReference type="AlphaFoldDB" id="A0A1E1MAJ0"/>
<gene>
    <name evidence="1" type="ORF">RSE6_06037</name>
</gene>
<dbReference type="EMBL" id="FJVC01000220">
    <property type="protein sequence ID" value="CZT45705.1"/>
    <property type="molecule type" value="Genomic_DNA"/>
</dbReference>
<accession>A0A1E1MAJ0</accession>
<organism evidence="1 2">
    <name type="scientific">Rhynchosporium secalis</name>
    <name type="common">Barley scald fungus</name>
    <dbReference type="NCBI Taxonomy" id="38038"/>
    <lineage>
        <taxon>Eukaryota</taxon>
        <taxon>Fungi</taxon>
        <taxon>Dikarya</taxon>
        <taxon>Ascomycota</taxon>
        <taxon>Pezizomycotina</taxon>
        <taxon>Leotiomycetes</taxon>
        <taxon>Helotiales</taxon>
        <taxon>Ploettnerulaceae</taxon>
        <taxon>Rhynchosporium</taxon>
    </lineage>
</organism>
<protein>
    <submittedName>
        <fullName evidence="1">Uncharacterized protein</fullName>
    </submittedName>
</protein>
<reference evidence="2" key="1">
    <citation type="submission" date="2016-03" db="EMBL/GenBank/DDBJ databases">
        <authorList>
            <person name="Guldener U."/>
        </authorList>
    </citation>
    <scope>NUCLEOTIDE SEQUENCE [LARGE SCALE GENOMIC DNA]</scope>
</reference>
<evidence type="ECO:0000313" key="1">
    <source>
        <dbReference type="EMBL" id="CZT45705.1"/>
    </source>
</evidence>
<proteinExistence type="predicted"/>
<dbReference type="Proteomes" id="UP000177625">
    <property type="component" value="Unassembled WGS sequence"/>
</dbReference>
<keyword evidence="2" id="KW-1185">Reference proteome</keyword>
<sequence>MTLLAMTNARPVFKYSSASGHRASYPSYAGQWIISWPNGGPCIVRLFPHHSHNAGADVYPPSFLVRVDKCTNMLAGIVSGGERKIGFPGRAKSKGPWKLQEIPKGFGGSHGSRHLYNMQGGKVFEIDLLAMVPSVLDVQLLSLETPCLGDDTDVATVYVPPHEARILAMALNNLPWSSILWSMHRGLKDLLLAVGIPTMNRYRESLASLLKGEILLSREALVAM</sequence>